<name>A0A448THI7_9CORY</name>
<dbReference type="GeneID" id="84572846"/>
<evidence type="ECO:0000313" key="3">
    <source>
        <dbReference type="Proteomes" id="UP000249886"/>
    </source>
</evidence>
<feature type="compositionally biased region" description="Basic and acidic residues" evidence="1">
    <location>
        <begin position="88"/>
        <end position="114"/>
    </location>
</feature>
<feature type="region of interest" description="Disordered" evidence="1">
    <location>
        <begin position="81"/>
        <end position="114"/>
    </location>
</feature>
<dbReference type="Proteomes" id="UP000249886">
    <property type="component" value="Unassembled WGS sequence"/>
</dbReference>
<gene>
    <name evidence="2" type="ORF">NCTC10254_00743</name>
</gene>
<evidence type="ECO:0000313" key="2">
    <source>
        <dbReference type="EMBL" id="SPW24365.1"/>
    </source>
</evidence>
<reference evidence="2 3" key="1">
    <citation type="submission" date="2018-06" db="EMBL/GenBank/DDBJ databases">
        <authorList>
            <consortium name="Pathogen Informatics"/>
            <person name="Doyle S."/>
        </authorList>
    </citation>
    <scope>NUCLEOTIDE SEQUENCE [LARGE SCALE GENOMIC DNA]</scope>
    <source>
        <strain evidence="2 3">NCTC10254</strain>
    </source>
</reference>
<evidence type="ECO:0000256" key="1">
    <source>
        <dbReference type="SAM" id="MobiDB-lite"/>
    </source>
</evidence>
<accession>A0A448THI7</accession>
<protein>
    <submittedName>
        <fullName evidence="2">Uncharacterized protein</fullName>
    </submittedName>
</protein>
<proteinExistence type="predicted"/>
<dbReference type="RefSeq" id="WP_005524162.1">
    <property type="nucleotide sequence ID" value="NZ_CAUOLB010000010.1"/>
</dbReference>
<sequence>MTQLNDANNDSILPPLENLFGDVALAPPELGSMLDVAFDLNTLDPGIDIPTNDVDLGELDNPAGDLGAVSDDDLDIYQTIDHDDDNLGEEHNGGQESVHDGDDPFAVDTHDLHHDLDDLDDPDHFGGLDHLDHLDHSFDNLDDGGDDLLGGLGHDFQ</sequence>
<dbReference type="EMBL" id="UARK01000001">
    <property type="protein sequence ID" value="SPW24365.1"/>
    <property type="molecule type" value="Genomic_DNA"/>
</dbReference>
<comment type="caution">
    <text evidence="2">The sequence shown here is derived from an EMBL/GenBank/DDBJ whole genome shotgun (WGS) entry which is preliminary data.</text>
</comment>
<dbReference type="AlphaFoldDB" id="A0A448THI7"/>
<organism evidence="2 3">
    <name type="scientific">Corynebacterium matruchotii</name>
    <dbReference type="NCBI Taxonomy" id="43768"/>
    <lineage>
        <taxon>Bacteria</taxon>
        <taxon>Bacillati</taxon>
        <taxon>Actinomycetota</taxon>
        <taxon>Actinomycetes</taxon>
        <taxon>Mycobacteriales</taxon>
        <taxon>Corynebacteriaceae</taxon>
        <taxon>Corynebacterium</taxon>
    </lineage>
</organism>